<organism evidence="6 7">
    <name type="scientific">Piromyces finnis</name>
    <dbReference type="NCBI Taxonomy" id="1754191"/>
    <lineage>
        <taxon>Eukaryota</taxon>
        <taxon>Fungi</taxon>
        <taxon>Fungi incertae sedis</taxon>
        <taxon>Chytridiomycota</taxon>
        <taxon>Chytridiomycota incertae sedis</taxon>
        <taxon>Neocallimastigomycetes</taxon>
        <taxon>Neocallimastigales</taxon>
        <taxon>Neocallimastigaceae</taxon>
        <taxon>Piromyces</taxon>
    </lineage>
</organism>
<reference evidence="6 7" key="2">
    <citation type="submission" date="2016-08" db="EMBL/GenBank/DDBJ databases">
        <title>Pervasive Adenine N6-methylation of Active Genes in Fungi.</title>
        <authorList>
            <consortium name="DOE Joint Genome Institute"/>
            <person name="Mondo S.J."/>
            <person name="Dannebaum R.O."/>
            <person name="Kuo R.C."/>
            <person name="Labutti K."/>
            <person name="Haridas S."/>
            <person name="Kuo A."/>
            <person name="Salamov A."/>
            <person name="Ahrendt S.R."/>
            <person name="Lipzen A."/>
            <person name="Sullivan W."/>
            <person name="Andreopoulos W.B."/>
            <person name="Clum A."/>
            <person name="Lindquist E."/>
            <person name="Daum C."/>
            <person name="Ramamoorthy G.K."/>
            <person name="Gryganskyi A."/>
            <person name="Culley D."/>
            <person name="Magnuson J.K."/>
            <person name="James T.Y."/>
            <person name="O'Malley M.A."/>
            <person name="Stajich J.E."/>
            <person name="Spatafora J.W."/>
            <person name="Visel A."/>
            <person name="Grigoriev I.V."/>
        </authorList>
    </citation>
    <scope>NUCLEOTIDE SEQUENCE [LARGE SCALE GENOMIC DNA]</scope>
    <source>
        <strain evidence="7">finn</strain>
    </source>
</reference>
<dbReference type="GO" id="GO:0000281">
    <property type="term" value="P:mitotic cytokinesis"/>
    <property type="evidence" value="ECO:0007669"/>
    <property type="project" value="EnsemblFungi"/>
</dbReference>
<feature type="domain" description="Septin-type G" evidence="5">
    <location>
        <begin position="11"/>
        <end position="286"/>
    </location>
</feature>
<feature type="coiled-coil region" evidence="4">
    <location>
        <begin position="299"/>
        <end position="351"/>
    </location>
</feature>
<dbReference type="GO" id="GO:0120104">
    <property type="term" value="C:mitotic actomyosin contractile ring, proximal layer"/>
    <property type="evidence" value="ECO:0007669"/>
    <property type="project" value="EnsemblFungi"/>
</dbReference>
<dbReference type="GO" id="GO:0000921">
    <property type="term" value="P:septin ring assembly"/>
    <property type="evidence" value="ECO:0007669"/>
    <property type="project" value="EnsemblFungi"/>
</dbReference>
<evidence type="ECO:0000256" key="3">
    <source>
        <dbReference type="RuleBase" id="RU004560"/>
    </source>
</evidence>
<comment type="similarity">
    <text evidence="3">Belongs to the TRAFAC class TrmE-Era-EngA-EngB-Septin-like GTPase superfamily. Septin GTPase family.</text>
</comment>
<dbReference type="InterPro" id="IPR030379">
    <property type="entry name" value="G_SEPTIN_dom"/>
</dbReference>
<keyword evidence="4" id="KW-0175">Coiled coil</keyword>
<protein>
    <submittedName>
        <fullName evidence="6">Septin</fullName>
    </submittedName>
</protein>
<gene>
    <name evidence="6" type="ORF">BCR36DRAFT_373883</name>
</gene>
<dbReference type="FunFam" id="3.40.50.300:FF:001557">
    <property type="entry name" value="Septin homolog spn3"/>
    <property type="match status" value="1"/>
</dbReference>
<dbReference type="Gene3D" id="3.40.50.300">
    <property type="entry name" value="P-loop containing nucleotide triphosphate hydrolases"/>
    <property type="match status" value="1"/>
</dbReference>
<evidence type="ECO:0000313" key="7">
    <source>
        <dbReference type="Proteomes" id="UP000193719"/>
    </source>
</evidence>
<dbReference type="Pfam" id="PF00735">
    <property type="entry name" value="Septin"/>
    <property type="match status" value="1"/>
</dbReference>
<dbReference type="EMBL" id="MCFH01000053">
    <property type="protein sequence ID" value="ORX43382.1"/>
    <property type="molecule type" value="Genomic_DNA"/>
</dbReference>
<evidence type="ECO:0000256" key="1">
    <source>
        <dbReference type="ARBA" id="ARBA00022741"/>
    </source>
</evidence>
<dbReference type="AlphaFoldDB" id="A0A1Y1UYH8"/>
<accession>A0A1Y1UYH8</accession>
<reference evidence="6 7" key="1">
    <citation type="submission" date="2016-08" db="EMBL/GenBank/DDBJ databases">
        <title>Genomes of anaerobic fungi encode conserved fungal cellulosomes for biomass hydrolysis.</title>
        <authorList>
            <consortium name="DOE Joint Genome Institute"/>
            <person name="Haitjema C.H."/>
            <person name="Gilmore S.P."/>
            <person name="Henske J.K."/>
            <person name="Solomon K.V."/>
            <person name="De Groot R."/>
            <person name="Kuo A."/>
            <person name="Mondo S.J."/>
            <person name="Salamov A.A."/>
            <person name="Labutti K."/>
            <person name="Zhao Z."/>
            <person name="Chiniquy J."/>
            <person name="Barry K."/>
            <person name="Brewer H.M."/>
            <person name="Purvine S.O."/>
            <person name="Wright A.T."/>
            <person name="Boxma B."/>
            <person name="Van Alen T."/>
            <person name="Hackstein J.H."/>
            <person name="Baker S.E."/>
            <person name="Grigoriev I.V."/>
            <person name="O'Malley M.A."/>
        </authorList>
    </citation>
    <scope>NUCLEOTIDE SEQUENCE [LARGE SCALE GENOMIC DNA]</scope>
    <source>
        <strain evidence="7">finn</strain>
    </source>
</reference>
<dbReference type="PANTHER" id="PTHR18884">
    <property type="entry name" value="SEPTIN"/>
    <property type="match status" value="1"/>
</dbReference>
<evidence type="ECO:0000259" key="5">
    <source>
        <dbReference type="PROSITE" id="PS51719"/>
    </source>
</evidence>
<dbReference type="GO" id="GO:0005525">
    <property type="term" value="F:GTP binding"/>
    <property type="evidence" value="ECO:0007669"/>
    <property type="project" value="UniProtKB-KW"/>
</dbReference>
<evidence type="ECO:0000256" key="4">
    <source>
        <dbReference type="SAM" id="Coils"/>
    </source>
</evidence>
<name>A0A1Y1UYH8_9FUNG</name>
<dbReference type="GO" id="GO:0036391">
    <property type="term" value="C:medial cortex septin ring"/>
    <property type="evidence" value="ECO:0007669"/>
    <property type="project" value="EnsemblFungi"/>
</dbReference>
<keyword evidence="1 3" id="KW-0547">Nucleotide-binding</keyword>
<keyword evidence="7" id="KW-1185">Reference proteome</keyword>
<dbReference type="Proteomes" id="UP000193719">
    <property type="component" value="Unassembled WGS sequence"/>
</dbReference>
<dbReference type="CDD" id="cd01850">
    <property type="entry name" value="CDC_Septin"/>
    <property type="match status" value="1"/>
</dbReference>
<dbReference type="STRING" id="1754191.A0A1Y1UYH8"/>
<evidence type="ECO:0000256" key="2">
    <source>
        <dbReference type="ARBA" id="ARBA00023134"/>
    </source>
</evidence>
<comment type="caution">
    <text evidence="6">The sequence shown here is derived from an EMBL/GenBank/DDBJ whole genome shotgun (WGS) entry which is preliminary data.</text>
</comment>
<dbReference type="OrthoDB" id="416553at2759"/>
<proteinExistence type="inferred from homology"/>
<dbReference type="SUPFAM" id="SSF52540">
    <property type="entry name" value="P-loop containing nucleoside triphosphate hydrolases"/>
    <property type="match status" value="1"/>
</dbReference>
<dbReference type="InterPro" id="IPR016491">
    <property type="entry name" value="Septin"/>
</dbReference>
<sequence>MAVIRRKNVKKGLSFTLMSVGASGLGKSTFINALCESAVFDKKDYSNPEQAAVEKTVEITPITVDLEEDGIKLSLTIIDTPGFGDNINNERCFNDILNYIEAQYDYVVSEESRIRRNPKYQDNRVHACIYFIPPTGHALRELDIEFMRRLGSRVNVIPVIAKADSLSPAELVDFKKRVMEDIEYYKIPIYNFPYDDEIDDDETIEENNELRALLPFAVVGSDDEVIINGRRVRCRQYPWGVVEIDNVKHCDFSKLRYMLLSSHLQDLKEITHDILYEQYRTEKLSREGVVDLDSDLPENRLKEEQLRREEERLRERELKVRAELTARQNELLAKEEALKNLEAKLSSQNNINN</sequence>
<evidence type="ECO:0000313" key="6">
    <source>
        <dbReference type="EMBL" id="ORX43382.1"/>
    </source>
</evidence>
<keyword evidence="2 3" id="KW-0342">GTP-binding</keyword>
<dbReference type="InterPro" id="IPR027417">
    <property type="entry name" value="P-loop_NTPase"/>
</dbReference>
<dbReference type="PIRSF" id="PIRSF006698">
    <property type="entry name" value="Septin"/>
    <property type="match status" value="1"/>
</dbReference>
<dbReference type="GO" id="GO:0032151">
    <property type="term" value="C:mitotic septin complex"/>
    <property type="evidence" value="ECO:0007669"/>
    <property type="project" value="EnsemblFungi"/>
</dbReference>
<dbReference type="PROSITE" id="PS51719">
    <property type="entry name" value="G_SEPTIN"/>
    <property type="match status" value="1"/>
</dbReference>